<keyword evidence="1" id="KW-0732">Signal</keyword>
<dbReference type="EMBL" id="SRLC01000002">
    <property type="protein sequence ID" value="TGE22093.1"/>
    <property type="molecule type" value="Genomic_DNA"/>
</dbReference>
<dbReference type="InterPro" id="IPR025665">
    <property type="entry name" value="Beta-barrel_OMP_2"/>
</dbReference>
<proteinExistence type="predicted"/>
<feature type="signal peptide" evidence="1">
    <location>
        <begin position="1"/>
        <end position="24"/>
    </location>
</feature>
<evidence type="ECO:0000313" key="4">
    <source>
        <dbReference type="Proteomes" id="UP000297549"/>
    </source>
</evidence>
<name>A0A4Z0PYV9_9BACT</name>
<dbReference type="RefSeq" id="WP_135464614.1">
    <property type="nucleotide sequence ID" value="NZ_SRLC01000002.1"/>
</dbReference>
<gene>
    <name evidence="3" type="ORF">E5K00_17740</name>
</gene>
<accession>A0A4Z0PYV9</accession>
<dbReference type="AlphaFoldDB" id="A0A4Z0PYV9"/>
<keyword evidence="4" id="KW-1185">Reference proteome</keyword>
<dbReference type="Pfam" id="PF13568">
    <property type="entry name" value="OMP_b-brl_2"/>
    <property type="match status" value="1"/>
</dbReference>
<sequence length="232" mass="24865">MKKNLQHGLLAAALVVAGATSAQAQVTFGPRVGLNVSKVSLDYKDNSADDVDPKFILGPQVGLTLNAQFGNLSIQPSVLFSQKGYKAEQSETFAGTTETFKYTQRMSYAEIPVNFVYTTGGTEGFQIFAGPYAAFGIGGKAKLEYSDGTNSDSEEVDIKFESKNGNGNNVYVRGLDFGLNAGVGYKAGPIQAQLGYGLGLSNLIPNSSDDKEPEDKEKNRVIHLSLSYFFGE</sequence>
<protein>
    <submittedName>
        <fullName evidence="3">PorT family protein</fullName>
    </submittedName>
</protein>
<evidence type="ECO:0000259" key="2">
    <source>
        <dbReference type="Pfam" id="PF13568"/>
    </source>
</evidence>
<organism evidence="3 4">
    <name type="scientific">Hymenobacter aquaticus</name>
    <dbReference type="NCBI Taxonomy" id="1867101"/>
    <lineage>
        <taxon>Bacteria</taxon>
        <taxon>Pseudomonadati</taxon>
        <taxon>Bacteroidota</taxon>
        <taxon>Cytophagia</taxon>
        <taxon>Cytophagales</taxon>
        <taxon>Hymenobacteraceae</taxon>
        <taxon>Hymenobacter</taxon>
    </lineage>
</organism>
<feature type="domain" description="Outer membrane protein beta-barrel" evidence="2">
    <location>
        <begin position="23"/>
        <end position="204"/>
    </location>
</feature>
<dbReference type="Proteomes" id="UP000297549">
    <property type="component" value="Unassembled WGS sequence"/>
</dbReference>
<comment type="caution">
    <text evidence="3">The sequence shown here is derived from an EMBL/GenBank/DDBJ whole genome shotgun (WGS) entry which is preliminary data.</text>
</comment>
<reference evidence="3 4" key="1">
    <citation type="submission" date="2019-04" db="EMBL/GenBank/DDBJ databases">
        <authorList>
            <person name="Feng G."/>
            <person name="Zhang J."/>
            <person name="Zhu H."/>
        </authorList>
    </citation>
    <scope>NUCLEOTIDE SEQUENCE [LARGE SCALE GENOMIC DNA]</scope>
    <source>
        <strain evidence="3 4">JCM 31653</strain>
    </source>
</reference>
<evidence type="ECO:0000313" key="3">
    <source>
        <dbReference type="EMBL" id="TGE22093.1"/>
    </source>
</evidence>
<feature type="chain" id="PRO_5021270340" evidence="1">
    <location>
        <begin position="25"/>
        <end position="232"/>
    </location>
</feature>
<evidence type="ECO:0000256" key="1">
    <source>
        <dbReference type="SAM" id="SignalP"/>
    </source>
</evidence>
<dbReference type="OrthoDB" id="949314at2"/>